<dbReference type="Proteomes" id="UP000236893">
    <property type="component" value="Unassembled WGS sequence"/>
</dbReference>
<feature type="transmembrane region" description="Helical" evidence="1">
    <location>
        <begin position="56"/>
        <end position="76"/>
    </location>
</feature>
<keyword evidence="1" id="KW-0812">Transmembrane</keyword>
<dbReference type="AlphaFoldDB" id="A0A2S4ZZA1"/>
<dbReference type="Pfam" id="PF11821">
    <property type="entry name" value="ActD"/>
    <property type="match status" value="1"/>
</dbReference>
<dbReference type="PANTHER" id="PTHR40394">
    <property type="entry name" value="LIPOPROTEIN-RELATED"/>
    <property type="match status" value="1"/>
</dbReference>
<evidence type="ECO:0000313" key="2">
    <source>
        <dbReference type="EMBL" id="POY35636.1"/>
    </source>
</evidence>
<accession>A0A2S4ZZA1</accession>
<organism evidence="2 3">
    <name type="scientific">Solitalea longa</name>
    <dbReference type="NCBI Taxonomy" id="2079460"/>
    <lineage>
        <taxon>Bacteria</taxon>
        <taxon>Pseudomonadati</taxon>
        <taxon>Bacteroidota</taxon>
        <taxon>Sphingobacteriia</taxon>
        <taxon>Sphingobacteriales</taxon>
        <taxon>Sphingobacteriaceae</taxon>
        <taxon>Solitalea</taxon>
    </lineage>
</organism>
<dbReference type="OrthoDB" id="9792475at2"/>
<dbReference type="EMBL" id="PQVF01000010">
    <property type="protein sequence ID" value="POY35636.1"/>
    <property type="molecule type" value="Genomic_DNA"/>
</dbReference>
<comment type="caution">
    <text evidence="2">The sequence shown here is derived from an EMBL/GenBank/DDBJ whole genome shotgun (WGS) entry which is preliminary data.</text>
</comment>
<feature type="transmembrane region" description="Helical" evidence="1">
    <location>
        <begin position="96"/>
        <end position="119"/>
    </location>
</feature>
<gene>
    <name evidence="2" type="ORF">C3K47_14675</name>
</gene>
<evidence type="ECO:0000256" key="1">
    <source>
        <dbReference type="SAM" id="Phobius"/>
    </source>
</evidence>
<name>A0A2S4ZZA1_9SPHI</name>
<keyword evidence="1" id="KW-0472">Membrane</keyword>
<protein>
    <submittedName>
        <fullName evidence="2">DUF3341 domain-containing protein</fullName>
    </submittedName>
</protein>
<sequence>MKNKKFAIGLFDDEDILKSGITSIQNKGQEIYDVYTPYPVHGLENVFLVPRSRLPIAAFCFGCLGLSLAFLMMWYMITYDWPMDIGGKPNFPVVSFIPVCFEWTVLFASFGMGFTFFMANRLIPFSTPRIMDERATDDRFVVAIEVNENNESSVADLIRQSGAVEVKYKTF</sequence>
<evidence type="ECO:0000313" key="3">
    <source>
        <dbReference type="Proteomes" id="UP000236893"/>
    </source>
</evidence>
<keyword evidence="3" id="KW-1185">Reference proteome</keyword>
<keyword evidence="1" id="KW-1133">Transmembrane helix</keyword>
<proteinExistence type="predicted"/>
<reference evidence="2 3" key="1">
    <citation type="submission" date="2018-01" db="EMBL/GenBank/DDBJ databases">
        <authorList>
            <person name="Gaut B.S."/>
            <person name="Morton B.R."/>
            <person name="Clegg M.T."/>
            <person name="Duvall M.R."/>
        </authorList>
    </citation>
    <scope>NUCLEOTIDE SEQUENCE [LARGE SCALE GENOMIC DNA]</scope>
    <source>
        <strain evidence="2 3">HR-AV</strain>
    </source>
</reference>
<dbReference type="InterPro" id="IPR021776">
    <property type="entry name" value="ActD"/>
</dbReference>
<dbReference type="RefSeq" id="WP_103789909.1">
    <property type="nucleotide sequence ID" value="NZ_PQVF01000010.1"/>
</dbReference>
<dbReference type="PANTHER" id="PTHR40394:SF2">
    <property type="entry name" value="QUINOL:CYTOCHROME C OXIDOREDUCTASE MEMBRANE PROTEIN"/>
    <property type="match status" value="1"/>
</dbReference>